<keyword evidence="2 4" id="KW-0238">DNA-binding</keyword>
<dbReference type="Pfam" id="PF00440">
    <property type="entry name" value="TetR_N"/>
    <property type="match status" value="1"/>
</dbReference>
<dbReference type="InterPro" id="IPR054156">
    <property type="entry name" value="YxaF_TetR_C"/>
</dbReference>
<feature type="DNA-binding region" description="H-T-H motif" evidence="4">
    <location>
        <begin position="28"/>
        <end position="47"/>
    </location>
</feature>
<evidence type="ECO:0000313" key="7">
    <source>
        <dbReference type="Proteomes" id="UP000779508"/>
    </source>
</evidence>
<evidence type="ECO:0000313" key="6">
    <source>
        <dbReference type="EMBL" id="MBU5675087.1"/>
    </source>
</evidence>
<proteinExistence type="predicted"/>
<keyword evidence="3" id="KW-0804">Transcription</keyword>
<keyword evidence="1" id="KW-0805">Transcription regulation</keyword>
<keyword evidence="7" id="KW-1185">Reference proteome</keyword>
<dbReference type="EMBL" id="JAHLQK010000001">
    <property type="protein sequence ID" value="MBU5675087.1"/>
    <property type="molecule type" value="Genomic_DNA"/>
</dbReference>
<accession>A0ABS6FXY5</accession>
<feature type="domain" description="HTH tetR-type" evidence="5">
    <location>
        <begin position="5"/>
        <end position="65"/>
    </location>
</feature>
<evidence type="ECO:0000256" key="4">
    <source>
        <dbReference type="PROSITE-ProRule" id="PRU00335"/>
    </source>
</evidence>
<evidence type="ECO:0000259" key="5">
    <source>
        <dbReference type="PROSITE" id="PS50977"/>
    </source>
</evidence>
<dbReference type="PROSITE" id="PS50977">
    <property type="entry name" value="HTH_TETR_2"/>
    <property type="match status" value="1"/>
</dbReference>
<dbReference type="Proteomes" id="UP000779508">
    <property type="component" value="Unassembled WGS sequence"/>
</dbReference>
<sequence length="189" mass="21812">MGKSNDKRELILKNSARIFSHKGYFGTGVNEILTACNIPKGSFYHYFPGGKEQLAVEVLRFAYEEMVEGIKTNIFSVSDNAVDVFSYMLDHLSMIFSKRHIFESLVITFMGLESVYISEELSRESTRVYEEWQELYRLKLIDCGYSEEDAAGYSLTLFTLVHGSLISCWIKQNTEDLQRMKQQLPFLLP</sequence>
<evidence type="ECO:0000256" key="1">
    <source>
        <dbReference type="ARBA" id="ARBA00023015"/>
    </source>
</evidence>
<comment type="caution">
    <text evidence="6">The sequence shown here is derived from an EMBL/GenBank/DDBJ whole genome shotgun (WGS) entry which is preliminary data.</text>
</comment>
<dbReference type="RefSeq" id="WP_216414591.1">
    <property type="nucleotide sequence ID" value="NZ_JAHLQK010000001.1"/>
</dbReference>
<evidence type="ECO:0000256" key="2">
    <source>
        <dbReference type="ARBA" id="ARBA00023125"/>
    </source>
</evidence>
<dbReference type="InterPro" id="IPR001647">
    <property type="entry name" value="HTH_TetR"/>
</dbReference>
<dbReference type="PANTHER" id="PTHR47506:SF3">
    <property type="entry name" value="HTH-TYPE TRANSCRIPTIONAL REGULATOR LMRA"/>
    <property type="match status" value="1"/>
</dbReference>
<gene>
    <name evidence="6" type="ORF">KQI88_01485</name>
</gene>
<protein>
    <submittedName>
        <fullName evidence="6">TetR/AcrR family transcriptional regulator</fullName>
    </submittedName>
</protein>
<reference evidence="6 7" key="1">
    <citation type="submission" date="2021-06" db="EMBL/GenBank/DDBJ databases">
        <authorList>
            <person name="Sun Q."/>
            <person name="Li D."/>
        </authorList>
    </citation>
    <scope>NUCLEOTIDE SEQUENCE [LARGE SCALE GENOMIC DNA]</scope>
    <source>
        <strain evidence="6 7">MSJ-5</strain>
    </source>
</reference>
<organism evidence="6 7">
    <name type="scientific">Alkaliphilus flagellatus</name>
    <dbReference type="NCBI Taxonomy" id="2841507"/>
    <lineage>
        <taxon>Bacteria</taxon>
        <taxon>Bacillati</taxon>
        <taxon>Bacillota</taxon>
        <taxon>Clostridia</taxon>
        <taxon>Peptostreptococcales</taxon>
        <taxon>Natronincolaceae</taxon>
        <taxon>Alkaliphilus</taxon>
    </lineage>
</organism>
<name>A0ABS6FXY5_9FIRM</name>
<dbReference type="PANTHER" id="PTHR47506">
    <property type="entry name" value="TRANSCRIPTIONAL REGULATORY PROTEIN"/>
    <property type="match status" value="1"/>
</dbReference>
<evidence type="ECO:0000256" key="3">
    <source>
        <dbReference type="ARBA" id="ARBA00023163"/>
    </source>
</evidence>
<dbReference type="Pfam" id="PF21993">
    <property type="entry name" value="TetR_C_13_2"/>
    <property type="match status" value="1"/>
</dbReference>